<evidence type="ECO:0000313" key="2">
    <source>
        <dbReference type="EMBL" id="GKX55060.1"/>
    </source>
</evidence>
<feature type="chain" id="PRO_5043910349" evidence="1">
    <location>
        <begin position="20"/>
        <end position="136"/>
    </location>
</feature>
<sequence length="136" mass="15362">MKKTFFAALSFFIAVGAQAAPTLDKTRLFTELADECRSVQLQGWQHPALAVFEHYAITVTSAQLCNTGEYPIFYVSLKYDPQGQTQDFYQPFYQAMKEALNGKPFAMVSDLDEMAISVSYDAQGNVNTEFERYQAQ</sequence>
<evidence type="ECO:0000313" key="3">
    <source>
        <dbReference type="Proteomes" id="UP001058124"/>
    </source>
</evidence>
<comment type="caution">
    <text evidence="2">The sequence shown here is derived from an EMBL/GenBank/DDBJ whole genome shotgun (WGS) entry which is preliminary data.</text>
</comment>
<name>A0AAV5MZF7_9GAMM</name>
<protein>
    <submittedName>
        <fullName evidence="2">Uncharacterized protein</fullName>
    </submittedName>
</protein>
<gene>
    <name evidence="2" type="ORF">SOASR030_11720</name>
</gene>
<accession>A0AAV5MZF7</accession>
<organism evidence="2 3">
    <name type="scientific">Leminorella grimontii</name>
    <dbReference type="NCBI Taxonomy" id="82981"/>
    <lineage>
        <taxon>Bacteria</taxon>
        <taxon>Pseudomonadati</taxon>
        <taxon>Pseudomonadota</taxon>
        <taxon>Gammaproteobacteria</taxon>
        <taxon>Enterobacterales</taxon>
        <taxon>Budviciaceae</taxon>
        <taxon>Leminorella</taxon>
    </lineage>
</organism>
<keyword evidence="1" id="KW-0732">Signal</keyword>
<dbReference type="EMBL" id="BRLH01000002">
    <property type="protein sequence ID" value="GKX55060.1"/>
    <property type="molecule type" value="Genomic_DNA"/>
</dbReference>
<reference evidence="2" key="1">
    <citation type="submission" date="2022-06" db="EMBL/GenBank/DDBJ databases">
        <title>Draft genome sequences of Leminorella grimontii str. JCM5902.</title>
        <authorList>
            <person name="Wakabayashi Y."/>
            <person name="Kojima K."/>
        </authorList>
    </citation>
    <scope>NUCLEOTIDE SEQUENCE</scope>
    <source>
        <strain evidence="2">JCM 5902</strain>
    </source>
</reference>
<dbReference type="AlphaFoldDB" id="A0AAV5MZF7"/>
<proteinExistence type="predicted"/>
<evidence type="ECO:0000256" key="1">
    <source>
        <dbReference type="SAM" id="SignalP"/>
    </source>
</evidence>
<feature type="signal peptide" evidence="1">
    <location>
        <begin position="1"/>
        <end position="19"/>
    </location>
</feature>
<dbReference type="RefSeq" id="WP_051155621.1">
    <property type="nucleotide sequence ID" value="NZ_BRLH01000002.1"/>
</dbReference>
<keyword evidence="3" id="KW-1185">Reference proteome</keyword>
<dbReference type="Proteomes" id="UP001058124">
    <property type="component" value="Unassembled WGS sequence"/>
</dbReference>